<proteinExistence type="inferred from homology"/>
<dbReference type="CDD" id="cd02440">
    <property type="entry name" value="AdoMet_MTases"/>
    <property type="match status" value="1"/>
</dbReference>
<evidence type="ECO:0000313" key="8">
    <source>
        <dbReference type="Proteomes" id="UP000229730"/>
    </source>
</evidence>
<dbReference type="InParanoid" id="A0A2G4YUK3"/>
<evidence type="ECO:0000256" key="6">
    <source>
        <dbReference type="PIRSR" id="PIRSR003085-1"/>
    </source>
</evidence>
<dbReference type="InterPro" id="IPR003333">
    <property type="entry name" value="CMAS"/>
</dbReference>
<keyword evidence="5" id="KW-0443">Lipid metabolism</keyword>
<organism evidence="7 8">
    <name type="scientific">Paremcibacter congregatus</name>
    <dbReference type="NCBI Taxonomy" id="2043170"/>
    <lineage>
        <taxon>Bacteria</taxon>
        <taxon>Pseudomonadati</taxon>
        <taxon>Pseudomonadota</taxon>
        <taxon>Alphaproteobacteria</taxon>
        <taxon>Emcibacterales</taxon>
        <taxon>Emcibacteraceae</taxon>
        <taxon>Paremcibacter</taxon>
    </lineage>
</organism>
<dbReference type="GO" id="GO:0008168">
    <property type="term" value="F:methyltransferase activity"/>
    <property type="evidence" value="ECO:0007669"/>
    <property type="project" value="UniProtKB-KW"/>
</dbReference>
<keyword evidence="4" id="KW-0949">S-adenosyl-L-methionine</keyword>
<dbReference type="InterPro" id="IPR029063">
    <property type="entry name" value="SAM-dependent_MTases_sf"/>
</dbReference>
<keyword evidence="3 7" id="KW-0808">Transferase</keyword>
<dbReference type="EMBL" id="PDEM01000009">
    <property type="protein sequence ID" value="PHZ86022.1"/>
    <property type="molecule type" value="Genomic_DNA"/>
</dbReference>
<reference evidence="7 8" key="1">
    <citation type="submission" date="2017-10" db="EMBL/GenBank/DDBJ databases">
        <title>Frigbacter circumglobatus gen. nov. sp. nov., isolated from sediment cultured in situ.</title>
        <authorList>
            <person name="Zhao Z."/>
        </authorList>
    </citation>
    <scope>NUCLEOTIDE SEQUENCE [LARGE SCALE GENOMIC DNA]</scope>
    <source>
        <strain evidence="7 8">ZYL</strain>
    </source>
</reference>
<protein>
    <submittedName>
        <fullName evidence="7">SAM-dependent methyltransferase</fullName>
    </submittedName>
</protein>
<dbReference type="GO" id="GO:0008610">
    <property type="term" value="P:lipid biosynthetic process"/>
    <property type="evidence" value="ECO:0007669"/>
    <property type="project" value="InterPro"/>
</dbReference>
<evidence type="ECO:0000256" key="5">
    <source>
        <dbReference type="ARBA" id="ARBA00023098"/>
    </source>
</evidence>
<dbReference type="PANTHER" id="PTHR43667">
    <property type="entry name" value="CYCLOPROPANE-FATTY-ACYL-PHOSPHOLIPID SYNTHASE"/>
    <property type="match status" value="1"/>
</dbReference>
<evidence type="ECO:0000256" key="4">
    <source>
        <dbReference type="ARBA" id="ARBA00022691"/>
    </source>
</evidence>
<comment type="similarity">
    <text evidence="1">Belongs to the CFA/CMAS family.</text>
</comment>
<comment type="caution">
    <text evidence="7">The sequence shown here is derived from an EMBL/GenBank/DDBJ whole genome shotgun (WGS) entry which is preliminary data.</text>
</comment>
<evidence type="ECO:0000256" key="2">
    <source>
        <dbReference type="ARBA" id="ARBA00022603"/>
    </source>
</evidence>
<name>A0A2G4YUK3_9PROT</name>
<dbReference type="SUPFAM" id="SSF53335">
    <property type="entry name" value="S-adenosyl-L-methionine-dependent methyltransferases"/>
    <property type="match status" value="1"/>
</dbReference>
<sequence>MDGTCYKSPVKTTVNAPKNTLERLFTTALSHLKYGVLTVTFPSGNIYCFKGTQNQASENLLSADMTLHSWSVVSRILQDGDIGLGESYMKDEWQTSDLTALLHLLAENMEQGETLLPALSGLRILDKIRLFLNRNSRKGSQKNIAHHYDLGNDFYELWLDDSMTYSAALYTEPDMTLKAAQTEKYRQIAEKIGITSGDHILEIGCGWGGFAEFILQEYDCRITGLTLSKQQLAYARSRLEKCGLADRADLRLQDYRDTQGCFDHIVSIEMLEAVGEEYWPTFFNKIRTLLKPEGQVAIQVITLQDHRFERYRNRLDFIQKYIFPGGLLPSDARFQNVRQASGLDLTGQHSFGQDYARTLKAWRHSFSAARDKIKAMGFSKNFIRMWLFYLSYCEAGFQQKNIDVKHYFLAHPPTSPEMNGGGKS</sequence>
<feature type="active site" evidence="6">
    <location>
        <position position="393"/>
    </location>
</feature>
<keyword evidence="2 7" id="KW-0489">Methyltransferase</keyword>
<evidence type="ECO:0000256" key="3">
    <source>
        <dbReference type="ARBA" id="ARBA00022679"/>
    </source>
</evidence>
<keyword evidence="8" id="KW-1185">Reference proteome</keyword>
<dbReference type="InterPro" id="IPR050723">
    <property type="entry name" value="CFA/CMAS"/>
</dbReference>
<dbReference type="GO" id="GO:0032259">
    <property type="term" value="P:methylation"/>
    <property type="evidence" value="ECO:0007669"/>
    <property type="project" value="UniProtKB-KW"/>
</dbReference>
<dbReference type="OrthoDB" id="9782855at2"/>
<dbReference type="PIRSF" id="PIRSF003085">
    <property type="entry name" value="CMAS"/>
    <property type="match status" value="1"/>
</dbReference>
<evidence type="ECO:0000313" key="7">
    <source>
        <dbReference type="EMBL" id="PHZ86022.1"/>
    </source>
</evidence>
<dbReference type="Pfam" id="PF02353">
    <property type="entry name" value="CMAS"/>
    <property type="match status" value="1"/>
</dbReference>
<dbReference type="Proteomes" id="UP000229730">
    <property type="component" value="Unassembled WGS sequence"/>
</dbReference>
<dbReference type="PANTHER" id="PTHR43667:SF2">
    <property type="entry name" value="FATTY ACID C-METHYL TRANSFERASE"/>
    <property type="match status" value="1"/>
</dbReference>
<dbReference type="AlphaFoldDB" id="A0A2G4YUK3"/>
<dbReference type="RefSeq" id="WP_099471606.1">
    <property type="nucleotide sequence ID" value="NZ_CP041025.1"/>
</dbReference>
<evidence type="ECO:0000256" key="1">
    <source>
        <dbReference type="ARBA" id="ARBA00010815"/>
    </source>
</evidence>
<dbReference type="Gene3D" id="3.40.50.150">
    <property type="entry name" value="Vaccinia Virus protein VP39"/>
    <property type="match status" value="1"/>
</dbReference>
<accession>A0A2G4YUK3</accession>
<gene>
    <name evidence="7" type="ORF">CRD36_04950</name>
</gene>